<proteinExistence type="predicted"/>
<dbReference type="GO" id="GO:0051301">
    <property type="term" value="P:cell division"/>
    <property type="evidence" value="ECO:0007669"/>
    <property type="project" value="InterPro"/>
</dbReference>
<accession>A0A1F5EBJ5</accession>
<keyword evidence="3" id="KW-0133">Cell shape</keyword>
<evidence type="ECO:0000256" key="6">
    <source>
        <dbReference type="SAM" id="Phobius"/>
    </source>
</evidence>
<dbReference type="STRING" id="1797471.A3A71_01960"/>
<comment type="caution">
    <text evidence="7">The sequence shown here is derived from an EMBL/GenBank/DDBJ whole genome shotgun (WGS) entry which is preliminary data.</text>
</comment>
<dbReference type="Pfam" id="PF01098">
    <property type="entry name" value="FTSW_RODA_SPOVE"/>
    <property type="match status" value="1"/>
</dbReference>
<dbReference type="EMBL" id="MEZX01000002">
    <property type="protein sequence ID" value="OGD64789.1"/>
    <property type="molecule type" value="Genomic_DNA"/>
</dbReference>
<dbReference type="GO" id="GO:0005886">
    <property type="term" value="C:plasma membrane"/>
    <property type="evidence" value="ECO:0007669"/>
    <property type="project" value="TreeGrafter"/>
</dbReference>
<reference evidence="7 8" key="1">
    <citation type="journal article" date="2016" name="Nat. Commun.">
        <title>Thousands of microbial genomes shed light on interconnected biogeochemical processes in an aquifer system.</title>
        <authorList>
            <person name="Anantharaman K."/>
            <person name="Brown C.T."/>
            <person name="Hug L.A."/>
            <person name="Sharon I."/>
            <person name="Castelle C.J."/>
            <person name="Probst A.J."/>
            <person name="Thomas B.C."/>
            <person name="Singh A."/>
            <person name="Wilkins M.J."/>
            <person name="Karaoz U."/>
            <person name="Brodie E.L."/>
            <person name="Williams K.H."/>
            <person name="Hubbard S.S."/>
            <person name="Banfield J.F."/>
        </authorList>
    </citation>
    <scope>NUCLEOTIDE SEQUENCE [LARGE SCALE GENOMIC DNA]</scope>
</reference>
<gene>
    <name evidence="7" type="ORF">A3A71_01960</name>
</gene>
<evidence type="ECO:0000256" key="2">
    <source>
        <dbReference type="ARBA" id="ARBA00022692"/>
    </source>
</evidence>
<feature type="transmembrane region" description="Helical" evidence="6">
    <location>
        <begin position="340"/>
        <end position="361"/>
    </location>
</feature>
<dbReference type="InterPro" id="IPR001182">
    <property type="entry name" value="FtsW/RodA"/>
</dbReference>
<dbReference type="PANTHER" id="PTHR30474">
    <property type="entry name" value="CELL CYCLE PROTEIN"/>
    <property type="match status" value="1"/>
</dbReference>
<evidence type="ECO:0000256" key="1">
    <source>
        <dbReference type="ARBA" id="ARBA00004141"/>
    </source>
</evidence>
<protein>
    <recommendedName>
        <fullName evidence="9">Rod shape-determining protein RodA</fullName>
    </recommendedName>
</protein>
<feature type="transmembrane region" description="Helical" evidence="6">
    <location>
        <begin position="12"/>
        <end position="33"/>
    </location>
</feature>
<dbReference type="Proteomes" id="UP000177481">
    <property type="component" value="Unassembled WGS sequence"/>
</dbReference>
<keyword evidence="2 6" id="KW-0812">Transmembrane</keyword>
<dbReference type="PANTHER" id="PTHR30474:SF1">
    <property type="entry name" value="PEPTIDOGLYCAN GLYCOSYLTRANSFERASE MRDB"/>
    <property type="match status" value="1"/>
</dbReference>
<evidence type="ECO:0000313" key="7">
    <source>
        <dbReference type="EMBL" id="OGD64789.1"/>
    </source>
</evidence>
<dbReference type="GO" id="GO:0032153">
    <property type="term" value="C:cell division site"/>
    <property type="evidence" value="ECO:0007669"/>
    <property type="project" value="TreeGrafter"/>
</dbReference>
<feature type="transmembrane region" description="Helical" evidence="6">
    <location>
        <begin position="165"/>
        <end position="181"/>
    </location>
</feature>
<dbReference type="GO" id="GO:0015648">
    <property type="term" value="F:lipid-linked peptidoglycan transporter activity"/>
    <property type="evidence" value="ECO:0007669"/>
    <property type="project" value="TreeGrafter"/>
</dbReference>
<dbReference type="AlphaFoldDB" id="A0A1F5EBJ5"/>
<feature type="transmembrane region" description="Helical" evidence="6">
    <location>
        <begin position="143"/>
        <end position="159"/>
    </location>
</feature>
<dbReference type="GO" id="GO:0008360">
    <property type="term" value="P:regulation of cell shape"/>
    <property type="evidence" value="ECO:0007669"/>
    <property type="project" value="UniProtKB-KW"/>
</dbReference>
<evidence type="ECO:0000313" key="8">
    <source>
        <dbReference type="Proteomes" id="UP000177481"/>
    </source>
</evidence>
<feature type="transmembrane region" description="Helical" evidence="6">
    <location>
        <begin position="69"/>
        <end position="90"/>
    </location>
</feature>
<keyword evidence="5 6" id="KW-0472">Membrane</keyword>
<sequence>MWRRLANLPIDWLLLLLPILLSVTGIVTVYTITYSQAGGDFAPDQIKFALIGLVLMLTLTFYDYRFLRSYGVIFYVLGLALLLTLLPFIAPSLPFTLKIYGAYRWLDFGAFQLQPSELFKFIAAVFGAAVLANYIGRINWRRATAFIVLALVPVLLTAVQPDLGTASVLFIIFLGIFFAALPPGKIVIALILATLVLVPIGWSNLQGYQKQRIETFLNPSASPSAEGYNVRQSVIAIGSGGLTGRGFGQGSQTALSFLPVAYTDFVFAGFAEATGLVGSSVLLLLYGILIWRIIMIARETTDPFAQLLAIGFASKFLFQMTVHVGMNMGLLPVTGIPLPFMSYGGTALVIDLAAIGILQSIHIRHKKINFR</sequence>
<evidence type="ECO:0008006" key="9">
    <source>
        <dbReference type="Google" id="ProtNLM"/>
    </source>
</evidence>
<comment type="subcellular location">
    <subcellularLocation>
        <location evidence="1">Membrane</location>
        <topology evidence="1">Multi-pass membrane protein</topology>
    </subcellularLocation>
</comment>
<name>A0A1F5EBJ5_9BACT</name>
<evidence type="ECO:0000256" key="3">
    <source>
        <dbReference type="ARBA" id="ARBA00022960"/>
    </source>
</evidence>
<evidence type="ECO:0000256" key="4">
    <source>
        <dbReference type="ARBA" id="ARBA00022989"/>
    </source>
</evidence>
<feature type="transmembrane region" description="Helical" evidence="6">
    <location>
        <begin position="186"/>
        <end position="205"/>
    </location>
</feature>
<feature type="transmembrane region" description="Helical" evidence="6">
    <location>
        <begin position="118"/>
        <end position="136"/>
    </location>
</feature>
<feature type="transmembrane region" description="Helical" evidence="6">
    <location>
        <begin position="303"/>
        <end position="320"/>
    </location>
</feature>
<feature type="transmembrane region" description="Helical" evidence="6">
    <location>
        <begin position="265"/>
        <end position="291"/>
    </location>
</feature>
<feature type="transmembrane region" description="Helical" evidence="6">
    <location>
        <begin position="45"/>
        <end position="62"/>
    </location>
</feature>
<keyword evidence="4 6" id="KW-1133">Transmembrane helix</keyword>
<organism evidence="7 8">
    <name type="scientific">Candidatus Berkelbacteria bacterium RIFCSPLOWO2_01_FULL_50_28</name>
    <dbReference type="NCBI Taxonomy" id="1797471"/>
    <lineage>
        <taxon>Bacteria</taxon>
        <taxon>Candidatus Berkelbacteria</taxon>
    </lineage>
</organism>
<evidence type="ECO:0000256" key="5">
    <source>
        <dbReference type="ARBA" id="ARBA00023136"/>
    </source>
</evidence>